<evidence type="ECO:0000313" key="3">
    <source>
        <dbReference type="Proteomes" id="UP000323522"/>
    </source>
</evidence>
<dbReference type="KEGG" id="snn:EWH46_04540"/>
<sequence>MRHLPGPEALHRLSADTDAATAAPPARPTLSVLVRAGDLRGLALPLLVGQHEQDPIAGPQALIDQTLDGALSDRHRLGLYAGPIGTATVVLRGGQSDSEPLRGAVVTGLGPYDGTLGSLGLTEAVRTGALRLLLQVRDQLGPGPRAFTLGTLLLGSNSAANLGLETVVEALVLGVLQASQRFAEVAGSAIRIARLELVELRPDLAQAAAEQLDRLAPRLQRLAEHGGLTLDWQGTLLRSRGHRVRAASGSTVHGGSNAAGTAGSYWPRLLVRTRADGALDYLHLGARARAEAVGQPLQPGLLDALLRPADIAGAPGWDAELGRTLFHLLVPPDFRETVRQLSRAVLVVDAHSAAVPWELLLAEDPAIGPAEPLALRMPLVRQLASSSFRRQVRRSPGQAALVIGNPSTLTRSGQGSGDPLEPLPEAAEEATQIHRLLQDCGQASTLLVGEEALAGRVLRQLHARPLHLLHVSAHGRLPDGPGGRCGVMLSDDLMLTAIEIGAMDPVPELVFLNCCHLGRLDDGRTTPPQRAASLAQTLIDIGVRCVLVAGWAVSDAGAAQFGTTFYRELLQHGRPFGEAVFRARQSARERALAGDLSWGAFQAYGDPAWTAVRPARPSAPVSIRSAPAAGRPRR</sequence>
<accession>A0A5C1PZK7</accession>
<protein>
    <submittedName>
        <fullName evidence="2">CHAT domain-containing protein</fullName>
    </submittedName>
</protein>
<gene>
    <name evidence="2" type="ORF">EWH46_04540</name>
</gene>
<dbReference type="AlphaFoldDB" id="A0A5C1PZK7"/>
<dbReference type="OrthoDB" id="869379at2"/>
<name>A0A5C1PZK7_9BURK</name>
<dbReference type="InterPro" id="IPR024983">
    <property type="entry name" value="CHAT_dom"/>
</dbReference>
<evidence type="ECO:0000313" key="2">
    <source>
        <dbReference type="EMBL" id="QEN00120.1"/>
    </source>
</evidence>
<reference evidence="2 3" key="1">
    <citation type="submission" date="2019-02" db="EMBL/GenBank/DDBJ databases">
        <title>Complete Genome Sequence and Methylome Analysis of Sphaerotilus natans subsp. sulfidivorans D-507.</title>
        <authorList>
            <person name="Fomenkov A."/>
            <person name="Gridneva E."/>
            <person name="Smolyakov D."/>
            <person name="Dubinina G."/>
            <person name="Vincze T."/>
            <person name="Grabovich M."/>
            <person name="Roberts R.J."/>
        </authorList>
    </citation>
    <scope>NUCLEOTIDE SEQUENCE [LARGE SCALE GENOMIC DNA]</scope>
    <source>
        <strain evidence="2 3">D-507</strain>
    </source>
</reference>
<feature type="domain" description="CHAT" evidence="1">
    <location>
        <begin position="320"/>
        <end position="606"/>
    </location>
</feature>
<proteinExistence type="predicted"/>
<evidence type="ECO:0000259" key="1">
    <source>
        <dbReference type="Pfam" id="PF12770"/>
    </source>
</evidence>
<dbReference type="Proteomes" id="UP000323522">
    <property type="component" value="Chromosome"/>
</dbReference>
<dbReference type="Pfam" id="PF12770">
    <property type="entry name" value="CHAT"/>
    <property type="match status" value="1"/>
</dbReference>
<organism evidence="2 3">
    <name type="scientific">Sphaerotilus sulfidivorans</name>
    <dbReference type="NCBI Taxonomy" id="639200"/>
    <lineage>
        <taxon>Bacteria</taxon>
        <taxon>Pseudomonadati</taxon>
        <taxon>Pseudomonadota</taxon>
        <taxon>Betaproteobacteria</taxon>
        <taxon>Burkholderiales</taxon>
        <taxon>Sphaerotilaceae</taxon>
        <taxon>Sphaerotilus</taxon>
    </lineage>
</organism>
<dbReference type="EMBL" id="CP035708">
    <property type="protein sequence ID" value="QEN00120.1"/>
    <property type="molecule type" value="Genomic_DNA"/>
</dbReference>